<dbReference type="WBParaSite" id="nRc.2.0.1.t45830-RA">
    <property type="protein sequence ID" value="nRc.2.0.1.t45830-RA"/>
    <property type="gene ID" value="nRc.2.0.1.g45830"/>
</dbReference>
<evidence type="ECO:0000313" key="1">
    <source>
        <dbReference type="Proteomes" id="UP000887565"/>
    </source>
</evidence>
<reference evidence="2" key="1">
    <citation type="submission" date="2022-11" db="UniProtKB">
        <authorList>
            <consortium name="WormBaseParasite"/>
        </authorList>
    </citation>
    <scope>IDENTIFICATION</scope>
</reference>
<evidence type="ECO:0000313" key="2">
    <source>
        <dbReference type="WBParaSite" id="nRc.2.0.1.t45830-RA"/>
    </source>
</evidence>
<dbReference type="Proteomes" id="UP000887565">
    <property type="component" value="Unplaced"/>
</dbReference>
<protein>
    <submittedName>
        <fullName evidence="2">Uncharacterized protein</fullName>
    </submittedName>
</protein>
<organism evidence="1 2">
    <name type="scientific">Romanomermis culicivorax</name>
    <name type="common">Nematode worm</name>
    <dbReference type="NCBI Taxonomy" id="13658"/>
    <lineage>
        <taxon>Eukaryota</taxon>
        <taxon>Metazoa</taxon>
        <taxon>Ecdysozoa</taxon>
        <taxon>Nematoda</taxon>
        <taxon>Enoplea</taxon>
        <taxon>Dorylaimia</taxon>
        <taxon>Mermithida</taxon>
        <taxon>Mermithoidea</taxon>
        <taxon>Mermithidae</taxon>
        <taxon>Romanomermis</taxon>
    </lineage>
</organism>
<accession>A0A915L414</accession>
<sequence>MLRALMGEIPDDSYGLIRYQTAFMPGISKSACYGVKSVHNGHAWGLQACDAVSIGQVGGPDGHLTRDLTCVPPPHVCVHGDHWDHSVLNVQVFSKHGSTLSDEPRQPSAVEQVLVRFRLPWPHVLLLVTDAIGVVGLASPGPGRLTASARFGTVGPSAPISPSGAGYVRLAFVGFGTLPLENKRIIHHRDHRIPDMPHTPNTVSSWSACRLHRTSPNISTMASIATMWRTAAD</sequence>
<name>A0A915L414_ROMCU</name>
<proteinExistence type="predicted"/>
<dbReference type="AlphaFoldDB" id="A0A915L414"/>
<keyword evidence="1" id="KW-1185">Reference proteome</keyword>